<dbReference type="InterPro" id="IPR009737">
    <property type="entry name" value="Aim32/Apd1-like"/>
</dbReference>
<dbReference type="Pfam" id="PF06999">
    <property type="entry name" value="Suc_Fer-like"/>
    <property type="match status" value="1"/>
</dbReference>
<gene>
    <name evidence="3" type="ORF">ZIOFF_032158</name>
</gene>
<evidence type="ECO:0000313" key="4">
    <source>
        <dbReference type="Proteomes" id="UP000734854"/>
    </source>
</evidence>
<evidence type="ECO:0008006" key="5">
    <source>
        <dbReference type="Google" id="ProtNLM"/>
    </source>
</evidence>
<dbReference type="Proteomes" id="UP000734854">
    <property type="component" value="Unassembled WGS sequence"/>
</dbReference>
<proteinExistence type="predicted"/>
<feature type="region of interest" description="Disordered" evidence="1">
    <location>
        <begin position="382"/>
        <end position="414"/>
    </location>
</feature>
<dbReference type="SUPFAM" id="SSF52833">
    <property type="entry name" value="Thioredoxin-like"/>
    <property type="match status" value="1"/>
</dbReference>
<keyword evidence="2" id="KW-0812">Transmembrane</keyword>
<evidence type="ECO:0000256" key="1">
    <source>
        <dbReference type="SAM" id="MobiDB-lite"/>
    </source>
</evidence>
<comment type="caution">
    <text evidence="3">The sequence shown here is derived from an EMBL/GenBank/DDBJ whole genome shotgun (WGS) entry which is preliminary data.</text>
</comment>
<feature type="compositionally biased region" description="Polar residues" evidence="1">
    <location>
        <begin position="1"/>
        <end position="11"/>
    </location>
</feature>
<feature type="compositionally biased region" description="Low complexity" evidence="1">
    <location>
        <begin position="35"/>
        <end position="46"/>
    </location>
</feature>
<dbReference type="FunFam" id="3.40.30.10:FF:000213">
    <property type="entry name" value="APD1p protein"/>
    <property type="match status" value="1"/>
</dbReference>
<sequence>MASPSLSSPNAFSGGDGTAPLAPQPESQNGALQGADVVPAASEVSAAGGGGAAPPSAGEDAECGFQRPDFGKNLLVGTVQPYDRHLFLCYKSPEVWPPNVEGSDSDRLPRLLAAEIKASKSSISKKTRLTISQGEDGTDFSNGDVLIFPDMIRYRQLTHFDVEPFVDEVLKKNSEWNPKPPEPLSGSYIFVCAHGSRDRRCGVCGPVLIKRFKEEISSRGLQGEVFVSPCSHIGGHKYAGNVIIFSPTVSEAVSGHWYGYVTPEDVPTLLEQHIGKGKIIEHLWRKNALTTIILLYMEANLVQLNQLVSCWIRGQMGLSEDEQKAALNLLKAQPDVGSDENNNKEFINASVNGGTNAATPVESCCQGNPNSTCCQVTPKEKPIVSKTEDESAQEIEQESSNKYRDASNNQGPRTRKLYKLPTWFESWEREDTYAALAVVTAIASVAVAYSYYRQPR</sequence>
<evidence type="ECO:0000313" key="3">
    <source>
        <dbReference type="EMBL" id="KAG6506828.1"/>
    </source>
</evidence>
<name>A0A8J5L5H6_ZINOF</name>
<accession>A0A8J5L5H6</accession>
<keyword evidence="2" id="KW-0472">Membrane</keyword>
<keyword evidence="2" id="KW-1133">Transmembrane helix</keyword>
<protein>
    <recommendedName>
        <fullName evidence="5">Sucrase</fullName>
    </recommendedName>
</protein>
<dbReference type="InterPro" id="IPR036249">
    <property type="entry name" value="Thioredoxin-like_sf"/>
</dbReference>
<dbReference type="EMBL" id="JACMSC010000009">
    <property type="protein sequence ID" value="KAG6506828.1"/>
    <property type="molecule type" value="Genomic_DNA"/>
</dbReference>
<reference evidence="3 4" key="1">
    <citation type="submission" date="2020-08" db="EMBL/GenBank/DDBJ databases">
        <title>Plant Genome Project.</title>
        <authorList>
            <person name="Zhang R.-G."/>
        </authorList>
    </citation>
    <scope>NUCLEOTIDE SEQUENCE [LARGE SCALE GENOMIC DNA]</scope>
    <source>
        <tissue evidence="3">Rhizome</tissue>
    </source>
</reference>
<evidence type="ECO:0000256" key="2">
    <source>
        <dbReference type="SAM" id="Phobius"/>
    </source>
</evidence>
<dbReference type="AlphaFoldDB" id="A0A8J5L5H6"/>
<feature type="transmembrane region" description="Helical" evidence="2">
    <location>
        <begin position="433"/>
        <end position="452"/>
    </location>
</feature>
<dbReference type="PANTHER" id="PTHR31902:SF14">
    <property type="entry name" value="ACTIN PATCHES DISTAL PROTEIN 1"/>
    <property type="match status" value="1"/>
</dbReference>
<dbReference type="PANTHER" id="PTHR31902">
    <property type="entry name" value="ACTIN PATCHES DISTAL PROTEIN 1"/>
    <property type="match status" value="1"/>
</dbReference>
<dbReference type="CDD" id="cd03062">
    <property type="entry name" value="TRX_Fd_Sucrase"/>
    <property type="match status" value="1"/>
</dbReference>
<keyword evidence="4" id="KW-1185">Reference proteome</keyword>
<dbReference type="Gene3D" id="3.40.30.10">
    <property type="entry name" value="Glutaredoxin"/>
    <property type="match status" value="1"/>
</dbReference>
<organism evidence="3 4">
    <name type="scientific">Zingiber officinale</name>
    <name type="common">Ginger</name>
    <name type="synonym">Amomum zingiber</name>
    <dbReference type="NCBI Taxonomy" id="94328"/>
    <lineage>
        <taxon>Eukaryota</taxon>
        <taxon>Viridiplantae</taxon>
        <taxon>Streptophyta</taxon>
        <taxon>Embryophyta</taxon>
        <taxon>Tracheophyta</taxon>
        <taxon>Spermatophyta</taxon>
        <taxon>Magnoliopsida</taxon>
        <taxon>Liliopsida</taxon>
        <taxon>Zingiberales</taxon>
        <taxon>Zingiberaceae</taxon>
        <taxon>Zingiber</taxon>
    </lineage>
</organism>
<feature type="region of interest" description="Disordered" evidence="1">
    <location>
        <begin position="1"/>
        <end position="64"/>
    </location>
</feature>